<sequence>MAFAFDRYCAINEKIFSERLNRLALRMTEALEVMKQLGMEQELDEALLLSSEQPPWNFRRPTLTPPVPGYEPGYGLDVPQLRSRQAEYPPVERPTDAMEFGEGADAHFPLVDSYRMEDFTVQCTKELEERHGEIREAAPTTGVEGEAWEAYVALQKKALARQQLIFDLCNDTELRERYDADDAFRQQILEERGIVPLEIEEERLHEEPRHYAQEPAYHPFRKS</sequence>
<gene>
    <name evidence="2" type="ORF">TCIL3000_10_10250</name>
</gene>
<dbReference type="VEuPathDB" id="TriTrypDB:TcIL3000_10_10250"/>
<accession>G0UXX9</accession>
<feature type="region of interest" description="Disordered" evidence="1">
    <location>
        <begin position="200"/>
        <end position="223"/>
    </location>
</feature>
<reference evidence="2" key="1">
    <citation type="journal article" date="2012" name="Proc. Natl. Acad. Sci. U.S.A.">
        <title>Antigenic diversity is generated by distinct evolutionary mechanisms in African trypanosome species.</title>
        <authorList>
            <person name="Jackson A.P."/>
            <person name="Berry A."/>
            <person name="Aslett M."/>
            <person name="Allison H.C."/>
            <person name="Burton P."/>
            <person name="Vavrova-Anderson J."/>
            <person name="Brown R."/>
            <person name="Browne H."/>
            <person name="Corton N."/>
            <person name="Hauser H."/>
            <person name="Gamble J."/>
            <person name="Gilderthorp R."/>
            <person name="Marcello L."/>
            <person name="McQuillan J."/>
            <person name="Otto T.D."/>
            <person name="Quail M.A."/>
            <person name="Sanders M.J."/>
            <person name="van Tonder A."/>
            <person name="Ginger M.L."/>
            <person name="Field M.C."/>
            <person name="Barry J.D."/>
            <person name="Hertz-Fowler C."/>
            <person name="Berriman M."/>
        </authorList>
    </citation>
    <scope>NUCLEOTIDE SEQUENCE</scope>
    <source>
        <strain evidence="2">IL3000</strain>
    </source>
</reference>
<feature type="compositionally biased region" description="Basic and acidic residues" evidence="1">
    <location>
        <begin position="202"/>
        <end position="212"/>
    </location>
</feature>
<evidence type="ECO:0000256" key="1">
    <source>
        <dbReference type="SAM" id="MobiDB-lite"/>
    </source>
</evidence>
<protein>
    <submittedName>
        <fullName evidence="2">Uncharacterized protein TCIL3000_10_10250</fullName>
    </submittedName>
</protein>
<proteinExistence type="predicted"/>
<evidence type="ECO:0000313" key="2">
    <source>
        <dbReference type="EMBL" id="CCC94246.1"/>
    </source>
</evidence>
<organism evidence="2">
    <name type="scientific">Trypanosoma congolense (strain IL3000)</name>
    <dbReference type="NCBI Taxonomy" id="1068625"/>
    <lineage>
        <taxon>Eukaryota</taxon>
        <taxon>Discoba</taxon>
        <taxon>Euglenozoa</taxon>
        <taxon>Kinetoplastea</taxon>
        <taxon>Metakinetoplastina</taxon>
        <taxon>Trypanosomatida</taxon>
        <taxon>Trypanosomatidae</taxon>
        <taxon>Trypanosoma</taxon>
        <taxon>Nannomonas</taxon>
    </lineage>
</organism>
<dbReference type="AlphaFoldDB" id="G0UXX9"/>
<name>G0UXX9_TRYCI</name>
<dbReference type="EMBL" id="HE575323">
    <property type="protein sequence ID" value="CCC94246.1"/>
    <property type="molecule type" value="Genomic_DNA"/>
</dbReference>